<dbReference type="PANTHER" id="PTHR31736:SF19">
    <property type="entry name" value="PECTIN LYASE SUPERFAMILY PROTEIN-RELATED"/>
    <property type="match status" value="1"/>
</dbReference>
<comment type="similarity">
    <text evidence="2 10">Belongs to the glycosyl hydrolase 28 family.</text>
</comment>
<keyword evidence="6" id="KW-1015">Disulfide bond</keyword>
<dbReference type="SUPFAM" id="SSF51126">
    <property type="entry name" value="Pectin lyase-like"/>
    <property type="match status" value="1"/>
</dbReference>
<organism evidence="11 12">
    <name type="scientific">Phaeoacremonium minimum (strain UCR-PA7)</name>
    <name type="common">Esca disease fungus</name>
    <name type="synonym">Togninia minima</name>
    <dbReference type="NCBI Taxonomy" id="1286976"/>
    <lineage>
        <taxon>Eukaryota</taxon>
        <taxon>Fungi</taxon>
        <taxon>Dikarya</taxon>
        <taxon>Ascomycota</taxon>
        <taxon>Pezizomycotina</taxon>
        <taxon>Sordariomycetes</taxon>
        <taxon>Sordariomycetidae</taxon>
        <taxon>Togniniales</taxon>
        <taxon>Togniniaceae</taxon>
        <taxon>Phaeoacremonium</taxon>
    </lineage>
</organism>
<dbReference type="KEGG" id="tmn:UCRPA7_3596"/>
<dbReference type="InterPro" id="IPR000743">
    <property type="entry name" value="Glyco_hydro_28"/>
</dbReference>
<evidence type="ECO:0000256" key="3">
    <source>
        <dbReference type="ARBA" id="ARBA00022525"/>
    </source>
</evidence>
<evidence type="ECO:0000256" key="9">
    <source>
        <dbReference type="ARBA" id="ARBA00023316"/>
    </source>
</evidence>
<evidence type="ECO:0000256" key="6">
    <source>
        <dbReference type="ARBA" id="ARBA00023157"/>
    </source>
</evidence>
<protein>
    <submittedName>
        <fullName evidence="11">Putative rhamnogalacturonase b protein</fullName>
    </submittedName>
</protein>
<dbReference type="GO" id="GO:0005975">
    <property type="term" value="P:carbohydrate metabolic process"/>
    <property type="evidence" value="ECO:0007669"/>
    <property type="project" value="InterPro"/>
</dbReference>
<dbReference type="HOGENOM" id="CLU_016031_7_2_1"/>
<reference evidence="12" key="1">
    <citation type="journal article" date="2013" name="Genome Announc.">
        <title>Draft genome sequence of the ascomycete Phaeoacremonium aleophilum strain UCR-PA7, a causal agent of the esca disease complex in grapevines.</title>
        <authorList>
            <person name="Blanco-Ulate B."/>
            <person name="Rolshausen P."/>
            <person name="Cantu D."/>
        </authorList>
    </citation>
    <scope>NUCLEOTIDE SEQUENCE [LARGE SCALE GENOMIC DNA]</scope>
    <source>
        <strain evidence="12">UCR-PA7</strain>
    </source>
</reference>
<dbReference type="AlphaFoldDB" id="R8BNZ6"/>
<dbReference type="PANTHER" id="PTHR31736">
    <property type="match status" value="1"/>
</dbReference>
<dbReference type="Pfam" id="PF00295">
    <property type="entry name" value="Glyco_hydro_28"/>
    <property type="match status" value="1"/>
</dbReference>
<keyword evidence="4" id="KW-0732">Signal</keyword>
<dbReference type="GO" id="GO:0005576">
    <property type="term" value="C:extracellular region"/>
    <property type="evidence" value="ECO:0007669"/>
    <property type="project" value="UniProtKB-SubCell"/>
</dbReference>
<evidence type="ECO:0000256" key="8">
    <source>
        <dbReference type="ARBA" id="ARBA00023295"/>
    </source>
</evidence>
<dbReference type="GO" id="GO:0071555">
    <property type="term" value="P:cell wall organization"/>
    <property type="evidence" value="ECO:0007669"/>
    <property type="project" value="UniProtKB-KW"/>
</dbReference>
<evidence type="ECO:0000313" key="12">
    <source>
        <dbReference type="Proteomes" id="UP000014074"/>
    </source>
</evidence>
<keyword evidence="5 10" id="KW-0378">Hydrolase</keyword>
<dbReference type="GeneID" id="19323957"/>
<evidence type="ECO:0000256" key="7">
    <source>
        <dbReference type="ARBA" id="ARBA00023180"/>
    </source>
</evidence>
<dbReference type="Gene3D" id="2.160.20.10">
    <property type="entry name" value="Single-stranded right-handed beta-helix, Pectin lyase-like"/>
    <property type="match status" value="1"/>
</dbReference>
<comment type="subcellular location">
    <subcellularLocation>
        <location evidence="1">Secreted</location>
    </subcellularLocation>
</comment>
<evidence type="ECO:0000256" key="4">
    <source>
        <dbReference type="ARBA" id="ARBA00022729"/>
    </source>
</evidence>
<dbReference type="GO" id="GO:0004650">
    <property type="term" value="F:polygalacturonase activity"/>
    <property type="evidence" value="ECO:0007669"/>
    <property type="project" value="InterPro"/>
</dbReference>
<dbReference type="InterPro" id="IPR012334">
    <property type="entry name" value="Pectin_lyas_fold"/>
</dbReference>
<keyword evidence="7" id="KW-0325">Glycoprotein</keyword>
<sequence length="312" mass="32956">MQGYGYVIHKTGSLSGCRLLRVVKSQNFSVHDLAFVDAPAFHIILDNSSNGEVYNLAIRGGDHGGLDGLDVTGTNIHVHDVMVTNRDECVTVKSPSSNILIEQIYCNWSGGCAIGSLGANTAISNVLYQKVYTSNANQMMMIKSNGGSGSVKNAQFKDFIGYKTAYSLNVDQAWSSQSVAAGSGVQLTNMTFSNWKGTCADGIARGPIQFKCDADVPCTSMTVSDFAMWTEKGSSIKYICQNAYGSGACLKSGSGGTYSATQTISAAPASYTAAKMPNDLQTAFGFTSEIPIPTIPASFYPGTSPLKALAKS</sequence>
<dbReference type="OrthoDB" id="2268901at2759"/>
<keyword evidence="8 10" id="KW-0326">Glycosidase</keyword>
<dbReference type="eggNOG" id="ENOG502R2FT">
    <property type="taxonomic scope" value="Eukaryota"/>
</dbReference>
<evidence type="ECO:0000256" key="1">
    <source>
        <dbReference type="ARBA" id="ARBA00004613"/>
    </source>
</evidence>
<proteinExistence type="inferred from homology"/>
<keyword evidence="9" id="KW-0961">Cell wall biogenesis/degradation</keyword>
<gene>
    <name evidence="11" type="ORF">UCRPA7_3596</name>
</gene>
<evidence type="ECO:0000313" key="11">
    <source>
        <dbReference type="EMBL" id="EOO01005.1"/>
    </source>
</evidence>
<evidence type="ECO:0000256" key="5">
    <source>
        <dbReference type="ARBA" id="ARBA00022801"/>
    </source>
</evidence>
<dbReference type="EMBL" id="KB933059">
    <property type="protein sequence ID" value="EOO01005.1"/>
    <property type="molecule type" value="Genomic_DNA"/>
</dbReference>
<dbReference type="RefSeq" id="XP_007914363.1">
    <property type="nucleotide sequence ID" value="XM_007916172.1"/>
</dbReference>
<accession>R8BNZ6</accession>
<keyword evidence="3" id="KW-0964">Secreted</keyword>
<evidence type="ECO:0000256" key="2">
    <source>
        <dbReference type="ARBA" id="ARBA00008834"/>
    </source>
</evidence>
<dbReference type="GO" id="GO:0046576">
    <property type="term" value="F:rhamnogalacturonan alpha-L-rhamnopyranosyl-(1-&gt;4)-alpha-D-galactopyranosyluronide lyase activity"/>
    <property type="evidence" value="ECO:0007669"/>
    <property type="project" value="UniProtKB-ARBA"/>
</dbReference>
<dbReference type="Proteomes" id="UP000014074">
    <property type="component" value="Unassembled WGS sequence"/>
</dbReference>
<keyword evidence="12" id="KW-1185">Reference proteome</keyword>
<dbReference type="InterPro" id="IPR011050">
    <property type="entry name" value="Pectin_lyase_fold/virulence"/>
</dbReference>
<evidence type="ECO:0000256" key="10">
    <source>
        <dbReference type="RuleBase" id="RU361169"/>
    </source>
</evidence>
<name>R8BNZ6_PHAM7</name>